<evidence type="ECO:0000313" key="7">
    <source>
        <dbReference type="Proteomes" id="UP001558652"/>
    </source>
</evidence>
<dbReference type="EMBL" id="JBFDAA010000004">
    <property type="protein sequence ID" value="KAL1137932.1"/>
    <property type="molecule type" value="Genomic_DNA"/>
</dbReference>
<evidence type="ECO:0000256" key="2">
    <source>
        <dbReference type="ARBA" id="ARBA00022490"/>
    </source>
</evidence>
<reference evidence="6 7" key="1">
    <citation type="submission" date="2024-07" db="EMBL/GenBank/DDBJ databases">
        <title>Chromosome-level genome assembly of the water stick insect Ranatra chinensis (Heteroptera: Nepidae).</title>
        <authorList>
            <person name="Liu X."/>
        </authorList>
    </citation>
    <scope>NUCLEOTIDE SEQUENCE [LARGE SCALE GENOMIC DNA]</scope>
    <source>
        <strain evidence="6">Cailab_2021Rc</strain>
        <tissue evidence="6">Muscle</tissue>
    </source>
</reference>
<keyword evidence="2" id="KW-0963">Cytoplasm</keyword>
<feature type="compositionally biased region" description="Basic and acidic residues" evidence="4">
    <location>
        <begin position="7"/>
        <end position="23"/>
    </location>
</feature>
<gene>
    <name evidence="6" type="ORF">AAG570_009627</name>
</gene>
<comment type="subcellular location">
    <subcellularLocation>
        <location evidence="1">Cytoplasm</location>
        <location evidence="1">Cytoskeleton</location>
        <location evidence="1">Microtubule organizing center</location>
        <location evidence="1">Centrosome</location>
    </subcellularLocation>
</comment>
<feature type="domain" description="ALMS motif" evidence="5">
    <location>
        <begin position="98"/>
        <end position="226"/>
    </location>
</feature>
<proteinExistence type="predicted"/>
<feature type="compositionally biased region" description="Polar residues" evidence="4">
    <location>
        <begin position="54"/>
        <end position="69"/>
    </location>
</feature>
<name>A0ABD0Z2M0_9HEMI</name>
<keyword evidence="7" id="KW-1185">Reference proteome</keyword>
<organism evidence="6 7">
    <name type="scientific">Ranatra chinensis</name>
    <dbReference type="NCBI Taxonomy" id="642074"/>
    <lineage>
        <taxon>Eukaryota</taxon>
        <taxon>Metazoa</taxon>
        <taxon>Ecdysozoa</taxon>
        <taxon>Arthropoda</taxon>
        <taxon>Hexapoda</taxon>
        <taxon>Insecta</taxon>
        <taxon>Pterygota</taxon>
        <taxon>Neoptera</taxon>
        <taxon>Paraneoptera</taxon>
        <taxon>Hemiptera</taxon>
        <taxon>Heteroptera</taxon>
        <taxon>Panheteroptera</taxon>
        <taxon>Nepomorpha</taxon>
        <taxon>Nepidae</taxon>
        <taxon>Ranatrinae</taxon>
        <taxon>Ranatra</taxon>
    </lineage>
</organism>
<dbReference type="Pfam" id="PF15309">
    <property type="entry name" value="ALMS_motif"/>
    <property type="match status" value="1"/>
</dbReference>
<keyword evidence="3" id="KW-0206">Cytoskeleton</keyword>
<feature type="region of interest" description="Disordered" evidence="4">
    <location>
        <begin position="1"/>
        <end position="99"/>
    </location>
</feature>
<dbReference type="GO" id="GO:0005813">
    <property type="term" value="C:centrosome"/>
    <property type="evidence" value="ECO:0007669"/>
    <property type="project" value="UniProtKB-SubCell"/>
</dbReference>
<evidence type="ECO:0000256" key="1">
    <source>
        <dbReference type="ARBA" id="ARBA00004300"/>
    </source>
</evidence>
<dbReference type="AlphaFoldDB" id="A0ABD0Z2M0"/>
<evidence type="ECO:0000313" key="6">
    <source>
        <dbReference type="EMBL" id="KAL1137932.1"/>
    </source>
</evidence>
<sequence length="268" mass="30671">MFHKNKKQETTEIERERLRDGRQQRRGVGRGNVMVSLEELHSALDRILTGGEESGQSPPTAKPQATNQRDNWEAQRSRNQPPPMRVIEGGDSSSEDQPVTLQDYLASNRPGYLMRAENRRKVLAELAELRENRTSKKRELIAQAVASECGKGRLEEQSASASLPPPPLAVKRIVSQKDLHRQTRKKYYQLNEIRNKKMDLKKKEQYKTNRLMAQVFNKKLQAKTLKVYGTGTLHSGAIEEVLRTRGDLECEDLCWRVVGGWDIEIKVL</sequence>
<evidence type="ECO:0000256" key="4">
    <source>
        <dbReference type="SAM" id="MobiDB-lite"/>
    </source>
</evidence>
<protein>
    <recommendedName>
        <fullName evidence="5">ALMS motif domain-containing protein</fullName>
    </recommendedName>
</protein>
<evidence type="ECO:0000256" key="3">
    <source>
        <dbReference type="ARBA" id="ARBA00023212"/>
    </source>
</evidence>
<dbReference type="InterPro" id="IPR029299">
    <property type="entry name" value="ALMS_motif"/>
</dbReference>
<dbReference type="Proteomes" id="UP001558652">
    <property type="component" value="Unassembled WGS sequence"/>
</dbReference>
<evidence type="ECO:0000259" key="5">
    <source>
        <dbReference type="Pfam" id="PF15309"/>
    </source>
</evidence>
<comment type="caution">
    <text evidence="6">The sequence shown here is derived from an EMBL/GenBank/DDBJ whole genome shotgun (WGS) entry which is preliminary data.</text>
</comment>
<accession>A0ABD0Z2M0</accession>